<evidence type="ECO:0000256" key="3">
    <source>
        <dbReference type="ARBA" id="ARBA00022722"/>
    </source>
</evidence>
<proteinExistence type="inferred from homology"/>
<keyword evidence="2 5" id="KW-0690">Ribosome biogenesis</keyword>
<keyword evidence="4 5" id="KW-0378">Hydrolase</keyword>
<dbReference type="GO" id="GO:0000967">
    <property type="term" value="P:rRNA 5'-end processing"/>
    <property type="evidence" value="ECO:0007669"/>
    <property type="project" value="UniProtKB-UniRule"/>
</dbReference>
<dbReference type="InterPro" id="IPR012337">
    <property type="entry name" value="RNaseH-like_sf"/>
</dbReference>
<name>A0A399EG37_9DEIN</name>
<evidence type="ECO:0000256" key="1">
    <source>
        <dbReference type="ARBA" id="ARBA00022490"/>
    </source>
</evidence>
<comment type="function">
    <text evidence="5">Could be a nuclease involved in processing of the 5'-end of pre-16S rRNA.</text>
</comment>
<comment type="caution">
    <text evidence="7">The sequence shown here is derived from an EMBL/GenBank/DDBJ whole genome shotgun (WGS) entry which is preliminary data.</text>
</comment>
<reference evidence="7 8" key="1">
    <citation type="submission" date="2018-08" db="EMBL/GenBank/DDBJ databases">
        <title>Meiothermus roseus NBRC 110900 genome sequencing project.</title>
        <authorList>
            <person name="Da Costa M.S."/>
            <person name="Albuquerque L."/>
            <person name="Raposo P."/>
            <person name="Froufe H.J.C."/>
            <person name="Barroso C.S."/>
            <person name="Egas C."/>
        </authorList>
    </citation>
    <scope>NUCLEOTIDE SEQUENCE [LARGE SCALE GENOMIC DNA]</scope>
    <source>
        <strain evidence="7 8">NBRC 110900</strain>
    </source>
</reference>
<evidence type="ECO:0000313" key="8">
    <source>
        <dbReference type="Proteomes" id="UP000265341"/>
    </source>
</evidence>
<dbReference type="HAMAP" id="MF_00651">
    <property type="entry name" value="Nuclease_YqgF"/>
    <property type="match status" value="1"/>
</dbReference>
<sequence>MKVGALDVGEARIGLAVGETGSSWAFGRGYVVREGLEADLEALRQFAQREGLERFVVGLPLRSDGGMSAQAERVMGLVEALRQAGFVVELLDERFTTKLGQSRLRSAPKRVRQEKGRLDEAAAIALLESYLSSKPA</sequence>
<dbReference type="Gene3D" id="3.30.420.140">
    <property type="entry name" value="YqgF/RNase H-like domain"/>
    <property type="match status" value="1"/>
</dbReference>
<dbReference type="InterPro" id="IPR006641">
    <property type="entry name" value="YqgF/RNaseH-like_dom"/>
</dbReference>
<organism evidence="7 8">
    <name type="scientific">Calidithermus roseus</name>
    <dbReference type="NCBI Taxonomy" id="1644118"/>
    <lineage>
        <taxon>Bacteria</taxon>
        <taxon>Thermotogati</taxon>
        <taxon>Deinococcota</taxon>
        <taxon>Deinococci</taxon>
        <taxon>Thermales</taxon>
        <taxon>Thermaceae</taxon>
        <taxon>Calidithermus</taxon>
    </lineage>
</organism>
<keyword evidence="8" id="KW-1185">Reference proteome</keyword>
<evidence type="ECO:0000259" key="6">
    <source>
        <dbReference type="SMART" id="SM00732"/>
    </source>
</evidence>
<evidence type="ECO:0000256" key="5">
    <source>
        <dbReference type="HAMAP-Rule" id="MF_00651"/>
    </source>
</evidence>
<protein>
    <recommendedName>
        <fullName evidence="5">Putative pre-16S rRNA nuclease</fullName>
        <ecNumber evidence="5">3.1.-.-</ecNumber>
    </recommendedName>
</protein>
<keyword evidence="1 5" id="KW-0963">Cytoplasm</keyword>
<dbReference type="AlphaFoldDB" id="A0A399EG37"/>
<dbReference type="GO" id="GO:0004518">
    <property type="term" value="F:nuclease activity"/>
    <property type="evidence" value="ECO:0007669"/>
    <property type="project" value="UniProtKB-KW"/>
</dbReference>
<dbReference type="SMART" id="SM00732">
    <property type="entry name" value="YqgFc"/>
    <property type="match status" value="1"/>
</dbReference>
<evidence type="ECO:0000313" key="7">
    <source>
        <dbReference type="EMBL" id="RIH82109.1"/>
    </source>
</evidence>
<dbReference type="NCBIfam" id="TIGR00250">
    <property type="entry name" value="RNAse_H_YqgF"/>
    <property type="match status" value="1"/>
</dbReference>
<dbReference type="SUPFAM" id="SSF53098">
    <property type="entry name" value="Ribonuclease H-like"/>
    <property type="match status" value="1"/>
</dbReference>
<accession>A0A399EG37</accession>
<dbReference type="GO" id="GO:0016788">
    <property type="term" value="F:hydrolase activity, acting on ester bonds"/>
    <property type="evidence" value="ECO:0007669"/>
    <property type="project" value="UniProtKB-UniRule"/>
</dbReference>
<dbReference type="OrthoDB" id="9796140at2"/>
<dbReference type="PANTHER" id="PTHR33317:SF4">
    <property type="entry name" value="POLYNUCLEOTIDYL TRANSFERASE, RIBONUCLEASE H-LIKE SUPERFAMILY PROTEIN"/>
    <property type="match status" value="1"/>
</dbReference>
<dbReference type="PANTHER" id="PTHR33317">
    <property type="entry name" value="POLYNUCLEOTIDYL TRANSFERASE, RIBONUCLEASE H-LIKE SUPERFAMILY PROTEIN"/>
    <property type="match status" value="1"/>
</dbReference>
<feature type="domain" description="YqgF/RNase H-like" evidence="6">
    <location>
        <begin position="1"/>
        <end position="100"/>
    </location>
</feature>
<dbReference type="InterPro" id="IPR005227">
    <property type="entry name" value="YqgF"/>
</dbReference>
<dbReference type="Proteomes" id="UP000265341">
    <property type="component" value="Unassembled WGS sequence"/>
</dbReference>
<dbReference type="CDD" id="cd16964">
    <property type="entry name" value="YqgF"/>
    <property type="match status" value="1"/>
</dbReference>
<keyword evidence="3 5" id="KW-0540">Nuclease</keyword>
<dbReference type="InterPro" id="IPR037027">
    <property type="entry name" value="YqgF/RNaseH-like_dom_sf"/>
</dbReference>
<comment type="similarity">
    <text evidence="5">Belongs to the YqgF HJR family.</text>
</comment>
<comment type="subcellular location">
    <subcellularLocation>
        <location evidence="5">Cytoplasm</location>
    </subcellularLocation>
</comment>
<dbReference type="RefSeq" id="WP_119280493.1">
    <property type="nucleotide sequence ID" value="NZ_QWLA01000119.1"/>
</dbReference>
<dbReference type="GO" id="GO:0005829">
    <property type="term" value="C:cytosol"/>
    <property type="evidence" value="ECO:0007669"/>
    <property type="project" value="TreeGrafter"/>
</dbReference>
<evidence type="ECO:0000256" key="2">
    <source>
        <dbReference type="ARBA" id="ARBA00022517"/>
    </source>
</evidence>
<dbReference type="EMBL" id="QWLA01000119">
    <property type="protein sequence ID" value="RIH82109.1"/>
    <property type="molecule type" value="Genomic_DNA"/>
</dbReference>
<dbReference type="EC" id="3.1.-.-" evidence="5"/>
<evidence type="ECO:0000256" key="4">
    <source>
        <dbReference type="ARBA" id="ARBA00022801"/>
    </source>
</evidence>
<dbReference type="Pfam" id="PF03652">
    <property type="entry name" value="RuvX"/>
    <property type="match status" value="1"/>
</dbReference>
<gene>
    <name evidence="7" type="ORF">Mrose_03465</name>
</gene>